<keyword evidence="4 7" id="KW-1133">Transmembrane helix</keyword>
<dbReference type="PANTHER" id="PTHR30572:SF4">
    <property type="entry name" value="ABC TRANSPORTER PERMEASE YTRF"/>
    <property type="match status" value="1"/>
</dbReference>
<dbReference type="STRING" id="1215343.B488_05650"/>
<gene>
    <name evidence="10" type="ordered locus">B488_05650</name>
</gene>
<dbReference type="PATRIC" id="fig|1215343.11.peg.575"/>
<feature type="transmembrane region" description="Helical" evidence="7">
    <location>
        <begin position="324"/>
        <end position="353"/>
    </location>
</feature>
<dbReference type="GO" id="GO:0005886">
    <property type="term" value="C:plasma membrane"/>
    <property type="evidence" value="ECO:0007669"/>
    <property type="project" value="UniProtKB-SubCell"/>
</dbReference>
<evidence type="ECO:0000256" key="2">
    <source>
        <dbReference type="ARBA" id="ARBA00022475"/>
    </source>
</evidence>
<comment type="subcellular location">
    <subcellularLocation>
        <location evidence="1">Cell membrane</location>
        <topology evidence="1">Multi-pass membrane protein</topology>
    </subcellularLocation>
</comment>
<dbReference type="Pfam" id="PF12704">
    <property type="entry name" value="MacB_PCD"/>
    <property type="match status" value="1"/>
</dbReference>
<name>L0EUD3_LIBCB</name>
<dbReference type="InterPro" id="IPR050250">
    <property type="entry name" value="Macrolide_Exporter_MacB"/>
</dbReference>
<feature type="domain" description="ABC3 transporter permease C-terminal" evidence="8">
    <location>
        <begin position="282"/>
        <end position="395"/>
    </location>
</feature>
<keyword evidence="5 7" id="KW-0472">Membrane</keyword>
<keyword evidence="11" id="KW-1185">Reference proteome</keyword>
<evidence type="ECO:0000256" key="1">
    <source>
        <dbReference type="ARBA" id="ARBA00004651"/>
    </source>
</evidence>
<dbReference type="RefSeq" id="WP_015272984.1">
    <property type="nucleotide sequence ID" value="NC_019907.1"/>
</dbReference>
<dbReference type="InterPro" id="IPR003838">
    <property type="entry name" value="ABC3_permease_C"/>
</dbReference>
<evidence type="ECO:0000313" key="10">
    <source>
        <dbReference type="EMBL" id="AGA64557.1"/>
    </source>
</evidence>
<evidence type="ECO:0000256" key="7">
    <source>
        <dbReference type="SAM" id="Phobius"/>
    </source>
</evidence>
<feature type="transmembrane region" description="Helical" evidence="7">
    <location>
        <begin position="279"/>
        <end position="303"/>
    </location>
</feature>
<evidence type="ECO:0008006" key="12">
    <source>
        <dbReference type="Google" id="ProtNLM"/>
    </source>
</evidence>
<dbReference type="EMBL" id="CP003789">
    <property type="protein sequence ID" value="AGA64557.1"/>
    <property type="molecule type" value="Genomic_DNA"/>
</dbReference>
<dbReference type="AlphaFoldDB" id="L0EUD3"/>
<feature type="transmembrane region" description="Helical" evidence="7">
    <location>
        <begin position="365"/>
        <end position="385"/>
    </location>
</feature>
<proteinExistence type="inferred from homology"/>
<dbReference type="Pfam" id="PF02687">
    <property type="entry name" value="FtsX"/>
    <property type="match status" value="1"/>
</dbReference>
<dbReference type="GO" id="GO:0022857">
    <property type="term" value="F:transmembrane transporter activity"/>
    <property type="evidence" value="ECO:0007669"/>
    <property type="project" value="TreeGrafter"/>
</dbReference>
<keyword evidence="2" id="KW-1003">Cell membrane</keyword>
<evidence type="ECO:0000256" key="6">
    <source>
        <dbReference type="ARBA" id="ARBA00038076"/>
    </source>
</evidence>
<feature type="transmembrane region" description="Helical" evidence="7">
    <location>
        <begin position="21"/>
        <end position="44"/>
    </location>
</feature>
<evidence type="ECO:0000256" key="4">
    <source>
        <dbReference type="ARBA" id="ARBA00022989"/>
    </source>
</evidence>
<dbReference type="PANTHER" id="PTHR30572">
    <property type="entry name" value="MEMBRANE COMPONENT OF TRANSPORTER-RELATED"/>
    <property type="match status" value="1"/>
</dbReference>
<dbReference type="HOGENOM" id="CLU_000604_8_0_5"/>
<organism evidence="10 11">
    <name type="scientific">Liberibacter crescens (strain BT-1)</name>
    <dbReference type="NCBI Taxonomy" id="1215343"/>
    <lineage>
        <taxon>Bacteria</taxon>
        <taxon>Pseudomonadati</taxon>
        <taxon>Pseudomonadota</taxon>
        <taxon>Alphaproteobacteria</taxon>
        <taxon>Hyphomicrobiales</taxon>
        <taxon>Rhizobiaceae</taxon>
        <taxon>Liberibacter</taxon>
    </lineage>
</organism>
<sequence length="402" mass="44190">MFLETLKLALLAISRNVLRSCLTITGIVIGIAAVMIMMTVGHGVKHQITANMEKFGTNKLFIMLRPHLPGKSRDNVQRFSNKDFKVIRNQISGLRAIAPTAKSSLTVVYTNHNHLTEVVGANNEYLIANNLEILKGRKFLQEEERGLNNVCVIGKTVQDEVFNVENPLGKYIRIGGHTACNVIGILEAKGQSLEGEDMDDVVLMNFNAYQQRIGKKNEIPSIVLSVRDGISTSKVKSEIEILLREQRHILPGYPDNFIVRDMAEVISSTQNTVSLLTNLLSAVAAVSLLVGGIGIMNIVMVSVAERTREIGIRLAIGALERQVLMQFLIEAIILSVSGGAIGILLGLILSYLFTIFMGLPFSLDFFTILLSFGISSAIGVLFGYFPARKAAYLNPIEALRYE</sequence>
<feature type="domain" description="MacB-like periplasmic core" evidence="9">
    <location>
        <begin position="20"/>
        <end position="240"/>
    </location>
</feature>
<reference evidence="10 11" key="1">
    <citation type="journal article" date="2012" name="Stand. Genomic Sci.">
        <title>Complete genome sequence of Liberibacter crescens BT-1.</title>
        <authorList>
            <person name="Leonard M.T."/>
            <person name="Fagen J.R."/>
            <person name="Davis-Richardson A.G."/>
            <person name="Davis M.J."/>
            <person name="Triplett E.W."/>
        </authorList>
    </citation>
    <scope>NUCLEOTIDE SEQUENCE [LARGE SCALE GENOMIC DNA]</scope>
    <source>
        <strain evidence="10 11">BT-1</strain>
    </source>
</reference>
<evidence type="ECO:0000256" key="5">
    <source>
        <dbReference type="ARBA" id="ARBA00023136"/>
    </source>
</evidence>
<evidence type="ECO:0000313" key="11">
    <source>
        <dbReference type="Proteomes" id="UP000010799"/>
    </source>
</evidence>
<dbReference type="KEGG" id="lcc:B488_05650"/>
<dbReference type="InterPro" id="IPR025857">
    <property type="entry name" value="MacB_PCD"/>
</dbReference>
<evidence type="ECO:0000256" key="3">
    <source>
        <dbReference type="ARBA" id="ARBA00022692"/>
    </source>
</evidence>
<protein>
    <recommendedName>
        <fullName evidence="12">Macrolide export ATP-binding/permease protein MacB</fullName>
    </recommendedName>
</protein>
<evidence type="ECO:0000259" key="8">
    <source>
        <dbReference type="Pfam" id="PF02687"/>
    </source>
</evidence>
<comment type="similarity">
    <text evidence="6">Belongs to the ABC-4 integral membrane protein family.</text>
</comment>
<evidence type="ECO:0000259" key="9">
    <source>
        <dbReference type="Pfam" id="PF12704"/>
    </source>
</evidence>
<keyword evidence="3 7" id="KW-0812">Transmembrane</keyword>
<dbReference type="Proteomes" id="UP000010799">
    <property type="component" value="Chromosome"/>
</dbReference>
<accession>L0EUD3</accession>
<dbReference type="eggNOG" id="COG0577">
    <property type="taxonomic scope" value="Bacteria"/>
</dbReference>